<dbReference type="EMBL" id="JAGRRH010000016">
    <property type="protein sequence ID" value="KAG7354340.1"/>
    <property type="molecule type" value="Genomic_DNA"/>
</dbReference>
<reference evidence="2" key="1">
    <citation type="journal article" date="2021" name="Sci. Rep.">
        <title>Diploid genomic architecture of Nitzschia inconspicua, an elite biomass production diatom.</title>
        <authorList>
            <person name="Oliver A."/>
            <person name="Podell S."/>
            <person name="Pinowska A."/>
            <person name="Traller J.C."/>
            <person name="Smith S.R."/>
            <person name="McClure R."/>
            <person name="Beliaev A."/>
            <person name="Bohutskyi P."/>
            <person name="Hill E.A."/>
            <person name="Rabines A."/>
            <person name="Zheng H."/>
            <person name="Allen L.Z."/>
            <person name="Kuo A."/>
            <person name="Grigoriev I.V."/>
            <person name="Allen A.E."/>
            <person name="Hazlebeck D."/>
            <person name="Allen E.E."/>
        </authorList>
    </citation>
    <scope>NUCLEOTIDE SEQUENCE</scope>
    <source>
        <strain evidence="2">Hildebrandi</strain>
    </source>
</reference>
<protein>
    <submittedName>
        <fullName evidence="2">HCNGP-like protein</fullName>
    </submittedName>
</protein>
<dbReference type="OrthoDB" id="55063at2759"/>
<keyword evidence="3" id="KW-1185">Reference proteome</keyword>
<evidence type="ECO:0000313" key="2">
    <source>
        <dbReference type="EMBL" id="KAG7354340.1"/>
    </source>
</evidence>
<proteinExistence type="predicted"/>
<dbReference type="AlphaFoldDB" id="A0A9K3PNV1"/>
<sequence length="206" mass="22461">MDALAAYGSSSESDDDSCTPNQMRFNITNRSAAPKTSRGRDGPAADKGGDAATSTPPTSPERSSGTSASSPSKKRPRVDHDLHGFLSTNRLPRPNLQKEISLCSCSVDYMSTIPIVKVMGDASTNPHMEYTKFQSLSKSLSSEKSWAAQLREQTEFHNPNFFQSVVEYFQIDDPLGSHVDPSGKNLKSESTPATTEIQQEERVNSL</sequence>
<comment type="caution">
    <text evidence="2">The sequence shown here is derived from an EMBL/GenBank/DDBJ whole genome shotgun (WGS) entry which is preliminary data.</text>
</comment>
<dbReference type="Proteomes" id="UP000693970">
    <property type="component" value="Unassembled WGS sequence"/>
</dbReference>
<evidence type="ECO:0000256" key="1">
    <source>
        <dbReference type="SAM" id="MobiDB-lite"/>
    </source>
</evidence>
<feature type="compositionally biased region" description="Polar residues" evidence="1">
    <location>
        <begin position="18"/>
        <end position="31"/>
    </location>
</feature>
<feature type="region of interest" description="Disordered" evidence="1">
    <location>
        <begin position="179"/>
        <end position="206"/>
    </location>
</feature>
<organism evidence="2 3">
    <name type="scientific">Nitzschia inconspicua</name>
    <dbReference type="NCBI Taxonomy" id="303405"/>
    <lineage>
        <taxon>Eukaryota</taxon>
        <taxon>Sar</taxon>
        <taxon>Stramenopiles</taxon>
        <taxon>Ochrophyta</taxon>
        <taxon>Bacillariophyta</taxon>
        <taxon>Bacillariophyceae</taxon>
        <taxon>Bacillariophycidae</taxon>
        <taxon>Bacillariales</taxon>
        <taxon>Bacillariaceae</taxon>
        <taxon>Nitzschia</taxon>
    </lineage>
</organism>
<reference evidence="2" key="2">
    <citation type="submission" date="2021-04" db="EMBL/GenBank/DDBJ databases">
        <authorList>
            <person name="Podell S."/>
        </authorList>
    </citation>
    <scope>NUCLEOTIDE SEQUENCE</scope>
    <source>
        <strain evidence="2">Hildebrandi</strain>
    </source>
</reference>
<feature type="compositionally biased region" description="Low complexity" evidence="1">
    <location>
        <begin position="50"/>
        <end position="71"/>
    </location>
</feature>
<feature type="compositionally biased region" description="Basic and acidic residues" evidence="1">
    <location>
        <begin position="38"/>
        <end position="49"/>
    </location>
</feature>
<name>A0A9K3PNV1_9STRA</name>
<accession>A0A9K3PNV1</accession>
<feature type="region of interest" description="Disordered" evidence="1">
    <location>
        <begin position="1"/>
        <end position="91"/>
    </location>
</feature>
<feature type="compositionally biased region" description="Polar residues" evidence="1">
    <location>
        <begin position="188"/>
        <end position="197"/>
    </location>
</feature>
<evidence type="ECO:0000313" key="3">
    <source>
        <dbReference type="Proteomes" id="UP000693970"/>
    </source>
</evidence>
<gene>
    <name evidence="2" type="ORF">IV203_003696</name>
</gene>